<organism evidence="3 4">
    <name type="scientific">Cognatiyoonia sediminum</name>
    <dbReference type="NCBI Taxonomy" id="1508389"/>
    <lineage>
        <taxon>Bacteria</taxon>
        <taxon>Pseudomonadati</taxon>
        <taxon>Pseudomonadota</taxon>
        <taxon>Alphaproteobacteria</taxon>
        <taxon>Rhodobacterales</taxon>
        <taxon>Paracoccaceae</taxon>
        <taxon>Cognatiyoonia</taxon>
    </lineage>
</organism>
<feature type="transmembrane region" description="Helical" evidence="1">
    <location>
        <begin position="394"/>
        <end position="416"/>
    </location>
</feature>
<keyword evidence="4" id="KW-1185">Reference proteome</keyword>
<gene>
    <name evidence="3" type="ORF">SAMN05444003_0654</name>
</gene>
<dbReference type="OrthoDB" id="9808870at2"/>
<dbReference type="AlphaFoldDB" id="A0A1M5M5N6"/>
<dbReference type="Proteomes" id="UP000184074">
    <property type="component" value="Unassembled WGS sequence"/>
</dbReference>
<dbReference type="EMBL" id="FQXB01000001">
    <property type="protein sequence ID" value="SHG72634.1"/>
    <property type="molecule type" value="Genomic_DNA"/>
</dbReference>
<dbReference type="InterPro" id="IPR032809">
    <property type="entry name" value="Put_HupE_UreJ"/>
</dbReference>
<keyword evidence="1" id="KW-1133">Transmembrane helix</keyword>
<sequence length="445" mass="47419">MTKVTVTKVLSSCVALFFTLASMAQAHEVLPSIADMTRTDDGLVFDVELNLESFIAGIDQASTLDTNDAAEAEFYDELRALEPAELDAAFQEFWPDMASKINVIVDGTRGEPELTEVTAAEVGNFELPRNSQIQFVVPLSDDADKVAVGWAPEFGALVLRQMGVDAPYDGFLEAGSSSPEVSLAGGDQASGWQTFVNYIPVGFDHIVPKGLDHILFVLGLFFLSTRMGPLLWQISAFTLAHTITLALAALGYVNLSGTLFGGSIETIVVVEALIALSIVYVAIENLFTEGLSPWRPFIIFGFGLLHGLGFASVLAEFGLPQNSFIPALIGFNIGVEIGQIAVVAVAYLIVMKAVSLDKTGTASKMTAAGYLAVMVVLMALIIPVSGWANGSDVIILIVTAAILLGLSAASSVVGRYDSYREMVAMPGSILIGVVAVYWCVERLFL</sequence>
<evidence type="ECO:0000313" key="4">
    <source>
        <dbReference type="Proteomes" id="UP000184074"/>
    </source>
</evidence>
<feature type="transmembrane region" description="Helical" evidence="1">
    <location>
        <begin position="294"/>
        <end position="315"/>
    </location>
</feature>
<feature type="transmembrane region" description="Helical" evidence="1">
    <location>
        <begin position="230"/>
        <end position="253"/>
    </location>
</feature>
<dbReference type="Pfam" id="PF13795">
    <property type="entry name" value="HupE_UreJ_2"/>
    <property type="match status" value="1"/>
</dbReference>
<accession>A0A1M5M5N6</accession>
<feature type="transmembrane region" description="Helical" evidence="1">
    <location>
        <begin position="327"/>
        <end position="350"/>
    </location>
</feature>
<dbReference type="STRING" id="1508389.SAMN05444003_0654"/>
<feature type="signal peptide" evidence="2">
    <location>
        <begin position="1"/>
        <end position="26"/>
    </location>
</feature>
<keyword evidence="1" id="KW-0472">Membrane</keyword>
<reference evidence="3 4" key="1">
    <citation type="submission" date="2016-11" db="EMBL/GenBank/DDBJ databases">
        <authorList>
            <person name="Jaros S."/>
            <person name="Januszkiewicz K."/>
            <person name="Wedrychowicz H."/>
        </authorList>
    </citation>
    <scope>NUCLEOTIDE SEQUENCE [LARGE SCALE GENOMIC DNA]</scope>
    <source>
        <strain evidence="3 4">DSM 28715</strain>
    </source>
</reference>
<feature type="chain" id="PRO_5013087361" evidence="2">
    <location>
        <begin position="27"/>
        <end position="445"/>
    </location>
</feature>
<protein>
    <submittedName>
        <fullName evidence="3">HupE / UreJ protein</fullName>
    </submittedName>
</protein>
<evidence type="ECO:0000256" key="2">
    <source>
        <dbReference type="SAM" id="SignalP"/>
    </source>
</evidence>
<evidence type="ECO:0000313" key="3">
    <source>
        <dbReference type="EMBL" id="SHG72634.1"/>
    </source>
</evidence>
<evidence type="ECO:0000256" key="1">
    <source>
        <dbReference type="SAM" id="Phobius"/>
    </source>
</evidence>
<name>A0A1M5M5N6_9RHOB</name>
<feature type="transmembrane region" description="Helical" evidence="1">
    <location>
        <begin position="423"/>
        <end position="440"/>
    </location>
</feature>
<feature type="transmembrane region" description="Helical" evidence="1">
    <location>
        <begin position="259"/>
        <end position="282"/>
    </location>
</feature>
<keyword evidence="2" id="KW-0732">Signal</keyword>
<proteinExistence type="predicted"/>
<keyword evidence="1" id="KW-0812">Transmembrane</keyword>
<feature type="transmembrane region" description="Helical" evidence="1">
    <location>
        <begin position="370"/>
        <end position="388"/>
    </location>
</feature>